<sequence length="99" mass="11440">MENGKGHQNKFSKKHEDRCHRCGMTRHWSRICLTVKHLVDLYQASIKEKIKKFETNFAEPSDALVSIDGEDITILDVSDFFENSSGRFDHLIGDRSVPF</sequence>
<reference evidence="1" key="1">
    <citation type="submission" date="2020-12" db="EMBL/GenBank/DDBJ databases">
        <title>WGS assembly of Carya illinoinensis cv. Pawnee.</title>
        <authorList>
            <person name="Platts A."/>
            <person name="Shu S."/>
            <person name="Wright S."/>
            <person name="Barry K."/>
            <person name="Edger P."/>
            <person name="Pires J.C."/>
            <person name="Schmutz J."/>
        </authorList>
    </citation>
    <scope>NUCLEOTIDE SEQUENCE</scope>
    <source>
        <tissue evidence="1">Leaf</tissue>
    </source>
</reference>
<name>A0A8T1NDW3_CARIL</name>
<evidence type="ECO:0000313" key="1">
    <source>
        <dbReference type="EMBL" id="KAG6627170.1"/>
    </source>
</evidence>
<comment type="caution">
    <text evidence="1">The sequence shown here is derived from an EMBL/GenBank/DDBJ whole genome shotgun (WGS) entry which is preliminary data.</text>
</comment>
<accession>A0A8T1NDW3</accession>
<dbReference type="AlphaFoldDB" id="A0A8T1NDW3"/>
<dbReference type="Proteomes" id="UP000811609">
    <property type="component" value="Chromosome 15"/>
</dbReference>
<proteinExistence type="predicted"/>
<dbReference type="PANTHER" id="PTHR33325:SF11">
    <property type="entry name" value="COLD SHOCK DOMAIN-CONTAINING PROTEIN 4-LIKE"/>
    <property type="match status" value="1"/>
</dbReference>
<gene>
    <name evidence="1" type="ORF">CIPAW_15G107900</name>
</gene>
<dbReference type="EMBL" id="CM031823">
    <property type="protein sequence ID" value="KAG6627170.1"/>
    <property type="molecule type" value="Genomic_DNA"/>
</dbReference>
<evidence type="ECO:0008006" key="3">
    <source>
        <dbReference type="Google" id="ProtNLM"/>
    </source>
</evidence>
<protein>
    <recommendedName>
        <fullName evidence="3">CCHC-type domain-containing protein</fullName>
    </recommendedName>
</protein>
<evidence type="ECO:0000313" key="2">
    <source>
        <dbReference type="Proteomes" id="UP000811609"/>
    </source>
</evidence>
<keyword evidence="2" id="KW-1185">Reference proteome</keyword>
<dbReference type="PANTHER" id="PTHR33325">
    <property type="entry name" value="ZINC FINGER, CCHC-TYPE-RELATED"/>
    <property type="match status" value="1"/>
</dbReference>
<organism evidence="1 2">
    <name type="scientific">Carya illinoinensis</name>
    <name type="common">Pecan</name>
    <dbReference type="NCBI Taxonomy" id="32201"/>
    <lineage>
        <taxon>Eukaryota</taxon>
        <taxon>Viridiplantae</taxon>
        <taxon>Streptophyta</taxon>
        <taxon>Embryophyta</taxon>
        <taxon>Tracheophyta</taxon>
        <taxon>Spermatophyta</taxon>
        <taxon>Magnoliopsida</taxon>
        <taxon>eudicotyledons</taxon>
        <taxon>Gunneridae</taxon>
        <taxon>Pentapetalae</taxon>
        <taxon>rosids</taxon>
        <taxon>fabids</taxon>
        <taxon>Fagales</taxon>
        <taxon>Juglandaceae</taxon>
        <taxon>Carya</taxon>
    </lineage>
</organism>